<dbReference type="RefSeq" id="WP_274925389.1">
    <property type="nucleotide sequence ID" value="NZ_JAKELO010000002.1"/>
</dbReference>
<accession>A0A9Q4KTY9</accession>
<dbReference type="InterPro" id="IPR003148">
    <property type="entry name" value="RCK_N"/>
</dbReference>
<dbReference type="Proteomes" id="UP001143747">
    <property type="component" value="Unassembled WGS sequence"/>
</dbReference>
<feature type="domain" description="RCK N-terminal" evidence="6">
    <location>
        <begin position="1"/>
        <end position="116"/>
    </location>
</feature>
<keyword evidence="4" id="KW-0630">Potassium</keyword>
<keyword evidence="2" id="KW-0813">Transport</keyword>
<dbReference type="GO" id="GO:0005886">
    <property type="term" value="C:plasma membrane"/>
    <property type="evidence" value="ECO:0007669"/>
    <property type="project" value="InterPro"/>
</dbReference>
<dbReference type="PANTHER" id="PTHR43833">
    <property type="entry name" value="POTASSIUM CHANNEL PROTEIN 2-RELATED-RELATED"/>
    <property type="match status" value="1"/>
</dbReference>
<keyword evidence="3" id="KW-0633">Potassium transport</keyword>
<dbReference type="SUPFAM" id="SSF51735">
    <property type="entry name" value="NAD(P)-binding Rossmann-fold domains"/>
    <property type="match status" value="1"/>
</dbReference>
<dbReference type="InterPro" id="IPR036721">
    <property type="entry name" value="RCK_C_sf"/>
</dbReference>
<gene>
    <name evidence="7" type="ORF">L0665_09170</name>
</gene>
<comment type="function">
    <text evidence="1">Part of a potassium transport system.</text>
</comment>
<dbReference type="EMBL" id="JAKELO010000002">
    <property type="protein sequence ID" value="MDE4908776.1"/>
    <property type="molecule type" value="Genomic_DNA"/>
</dbReference>
<organism evidence="7 8">
    <name type="scientific">Methanogenium marinum</name>
    <dbReference type="NCBI Taxonomy" id="348610"/>
    <lineage>
        <taxon>Archaea</taxon>
        <taxon>Methanobacteriati</taxon>
        <taxon>Methanobacteriota</taxon>
        <taxon>Stenosarchaea group</taxon>
        <taxon>Methanomicrobia</taxon>
        <taxon>Methanomicrobiales</taxon>
        <taxon>Methanomicrobiaceae</taxon>
        <taxon>Methanogenium</taxon>
    </lineage>
</organism>
<keyword evidence="8" id="KW-1185">Reference proteome</keyword>
<evidence type="ECO:0000313" key="8">
    <source>
        <dbReference type="Proteomes" id="UP001143747"/>
    </source>
</evidence>
<dbReference type="PRINTS" id="PR00335">
    <property type="entry name" value="KUPTAKETRKA"/>
</dbReference>
<protein>
    <submittedName>
        <fullName evidence="7">TrkA family potassium uptake protein</fullName>
    </submittedName>
</protein>
<dbReference type="InterPro" id="IPR036291">
    <property type="entry name" value="NAD(P)-bd_dom_sf"/>
</dbReference>
<dbReference type="Gene3D" id="3.30.70.1450">
    <property type="entry name" value="Regulator of K+ conductance, C-terminal domain"/>
    <property type="match status" value="1"/>
</dbReference>
<dbReference type="PANTHER" id="PTHR43833:SF5">
    <property type="entry name" value="TRK SYSTEM POTASSIUM UPTAKE PROTEIN TRKA"/>
    <property type="match status" value="1"/>
</dbReference>
<dbReference type="SUPFAM" id="SSF116726">
    <property type="entry name" value="TrkA C-terminal domain-like"/>
    <property type="match status" value="1"/>
</dbReference>
<evidence type="ECO:0000256" key="4">
    <source>
        <dbReference type="ARBA" id="ARBA00022958"/>
    </source>
</evidence>
<reference evidence="7" key="1">
    <citation type="submission" date="2022-01" db="EMBL/GenBank/DDBJ databases">
        <title>Draft genome of Methanogenium marinum DSM 15558.</title>
        <authorList>
            <person name="Chen S.-C."/>
            <person name="You Y.-T."/>
        </authorList>
    </citation>
    <scope>NUCLEOTIDE SEQUENCE</scope>
    <source>
        <strain evidence="7">DSM 15558</strain>
    </source>
</reference>
<evidence type="ECO:0000259" key="6">
    <source>
        <dbReference type="PROSITE" id="PS51201"/>
    </source>
</evidence>
<dbReference type="InterPro" id="IPR006036">
    <property type="entry name" value="K_uptake_TrkA"/>
</dbReference>
<proteinExistence type="predicted"/>
<dbReference type="PROSITE" id="PS51201">
    <property type="entry name" value="RCK_N"/>
    <property type="match status" value="1"/>
</dbReference>
<evidence type="ECO:0000256" key="3">
    <source>
        <dbReference type="ARBA" id="ARBA00022538"/>
    </source>
</evidence>
<dbReference type="AlphaFoldDB" id="A0A9Q4KTY9"/>
<dbReference type="Pfam" id="PF02254">
    <property type="entry name" value="TrkA_N"/>
    <property type="match status" value="1"/>
</dbReference>
<dbReference type="InterPro" id="IPR050721">
    <property type="entry name" value="Trk_Ktr_HKT_K-transport"/>
</dbReference>
<comment type="caution">
    <text evidence="7">The sequence shown here is derived from an EMBL/GenBank/DDBJ whole genome shotgun (WGS) entry which is preliminary data.</text>
</comment>
<evidence type="ECO:0000256" key="1">
    <source>
        <dbReference type="ARBA" id="ARBA00003660"/>
    </source>
</evidence>
<evidence type="ECO:0000256" key="2">
    <source>
        <dbReference type="ARBA" id="ARBA00022448"/>
    </source>
</evidence>
<dbReference type="Gene3D" id="3.40.50.720">
    <property type="entry name" value="NAD(P)-binding Rossmann-like Domain"/>
    <property type="match status" value="1"/>
</dbReference>
<dbReference type="GO" id="GO:0015079">
    <property type="term" value="F:potassium ion transmembrane transporter activity"/>
    <property type="evidence" value="ECO:0007669"/>
    <property type="project" value="InterPro"/>
</dbReference>
<evidence type="ECO:0000256" key="5">
    <source>
        <dbReference type="ARBA" id="ARBA00023065"/>
    </source>
</evidence>
<keyword evidence="5" id="KW-0406">Ion transport</keyword>
<name>A0A9Q4KTY9_9EURY</name>
<evidence type="ECO:0000313" key="7">
    <source>
        <dbReference type="EMBL" id="MDE4908776.1"/>
    </source>
</evidence>
<sequence>MRVIIVEGSALGVNLAQTLIQTGSEVVLIERNPNRAKELSETLDCTVINAEGTRPDILEKAEIEKADAIVACTIHDQDNIIIGLIAKQFSVPEIIITTDDVQFMTVAKRLGFHHVVNSPQTTSTSIFHTLRGIDTIELSTMMRGDVRFISVIAGKKFEGTELSEINLPKNSVFIGLYRNSDFLLYNQNPIIKESDEIMIATRVEFIEKIYEGFKDEEEETNKS</sequence>